<dbReference type="SMR" id="A0A067LC62"/>
<dbReference type="GO" id="GO:0005634">
    <property type="term" value="C:nucleus"/>
    <property type="evidence" value="ECO:0007669"/>
    <property type="project" value="UniProtKB-SubCell"/>
</dbReference>
<evidence type="ECO:0000256" key="3">
    <source>
        <dbReference type="ARBA" id="ARBA00023015"/>
    </source>
</evidence>
<dbReference type="GO" id="GO:1990841">
    <property type="term" value="F:promoter-specific chromatin binding"/>
    <property type="evidence" value="ECO:0007669"/>
    <property type="project" value="UniProtKB-ARBA"/>
</dbReference>
<feature type="compositionally biased region" description="Polar residues" evidence="6">
    <location>
        <begin position="1"/>
        <end position="14"/>
    </location>
</feature>
<keyword evidence="2" id="KW-0156">Chromatin regulator</keyword>
<feature type="domain" description="Chromo" evidence="7">
    <location>
        <begin position="40"/>
        <end position="107"/>
    </location>
</feature>
<keyword evidence="4" id="KW-0804">Transcription</keyword>
<organism evidence="8 9">
    <name type="scientific">Jatropha curcas</name>
    <name type="common">Barbados nut</name>
    <dbReference type="NCBI Taxonomy" id="180498"/>
    <lineage>
        <taxon>Eukaryota</taxon>
        <taxon>Viridiplantae</taxon>
        <taxon>Streptophyta</taxon>
        <taxon>Embryophyta</taxon>
        <taxon>Tracheophyta</taxon>
        <taxon>Spermatophyta</taxon>
        <taxon>Magnoliopsida</taxon>
        <taxon>eudicotyledons</taxon>
        <taxon>Gunneridae</taxon>
        <taxon>Pentapetalae</taxon>
        <taxon>rosids</taxon>
        <taxon>fabids</taxon>
        <taxon>Malpighiales</taxon>
        <taxon>Euphorbiaceae</taxon>
        <taxon>Crotonoideae</taxon>
        <taxon>Jatropheae</taxon>
        <taxon>Jatropha</taxon>
    </lineage>
</organism>
<evidence type="ECO:0000313" key="8">
    <source>
        <dbReference type="EMBL" id="KDP41674.1"/>
    </source>
</evidence>
<dbReference type="InterPro" id="IPR000953">
    <property type="entry name" value="Chromo/chromo_shadow_dom"/>
</dbReference>
<sequence>MGSSNIQPNHDNSATVSDGSTTKTDSDSETDVDEECPGPFEVGEKVLAFHNHLPYEAKVIKAEYQLNGWKYFVHYPGWNKYWDEWVGVKRLMKHNDENVQQFLKKKQDLEKTAKAGRASHIKPKSSSVPRGKKRKGDSLNKEKDLVPLEKFVNLQIPPMLKKQLVDDCEFITHLGKLVKLPRKPNVDNIMKKYLDYRLKKDGLISEAVVEITKGLCCYFNKALPVMLLYKSEREQYADAIKDDVSPSTIYGAEHLLRLFVKLPELLGYANIEEDTLMELQQRLVDFLKFLQKNQSTFFLSTYHVLEDTETCRNRRDG</sequence>
<dbReference type="PROSITE" id="PS51640">
    <property type="entry name" value="MRG"/>
    <property type="match status" value="1"/>
</dbReference>
<evidence type="ECO:0000313" key="9">
    <source>
        <dbReference type="Proteomes" id="UP000027138"/>
    </source>
</evidence>
<dbReference type="Proteomes" id="UP000027138">
    <property type="component" value="Unassembled WGS sequence"/>
</dbReference>
<dbReference type="PANTHER" id="PTHR10880">
    <property type="entry name" value="MORTALITY FACTOR 4-LIKE PROTEIN"/>
    <property type="match status" value="1"/>
</dbReference>
<proteinExistence type="predicted"/>
<evidence type="ECO:0000256" key="2">
    <source>
        <dbReference type="ARBA" id="ARBA00022853"/>
    </source>
</evidence>
<dbReference type="GO" id="GO:0000123">
    <property type="term" value="C:histone acetyltransferase complex"/>
    <property type="evidence" value="ECO:0007669"/>
    <property type="project" value="TreeGrafter"/>
</dbReference>
<accession>A0A067LC62</accession>
<dbReference type="AlphaFoldDB" id="A0A067LC62"/>
<dbReference type="PANTHER" id="PTHR10880:SF44">
    <property type="entry name" value="PROTEIN MRG2"/>
    <property type="match status" value="1"/>
</dbReference>
<evidence type="ECO:0000259" key="7">
    <source>
        <dbReference type="SMART" id="SM00298"/>
    </source>
</evidence>
<gene>
    <name evidence="8" type="ORF">JCGZ_16081</name>
</gene>
<dbReference type="STRING" id="180498.A0A067LC62"/>
<keyword evidence="5" id="KW-0539">Nucleus</keyword>
<protein>
    <recommendedName>
        <fullName evidence="7">Chromo domain-containing protein</fullName>
    </recommendedName>
</protein>
<dbReference type="InterPro" id="IPR025995">
    <property type="entry name" value="Tudor-knot"/>
</dbReference>
<evidence type="ECO:0000256" key="1">
    <source>
        <dbReference type="ARBA" id="ARBA00004123"/>
    </source>
</evidence>
<dbReference type="GO" id="GO:0006325">
    <property type="term" value="P:chromatin organization"/>
    <property type="evidence" value="ECO:0007669"/>
    <property type="project" value="UniProtKB-KW"/>
</dbReference>
<dbReference type="InterPro" id="IPR008676">
    <property type="entry name" value="MRG"/>
</dbReference>
<feature type="region of interest" description="Disordered" evidence="6">
    <location>
        <begin position="1"/>
        <end position="37"/>
    </location>
</feature>
<name>A0A067LC62_JATCU</name>
<dbReference type="EMBL" id="KK914318">
    <property type="protein sequence ID" value="KDP41674.1"/>
    <property type="molecule type" value="Genomic_DNA"/>
</dbReference>
<dbReference type="FunFam" id="1.10.274.30:FF:000005">
    <property type="entry name" value="Chromatin modification-related protein EAF3"/>
    <property type="match status" value="1"/>
</dbReference>
<evidence type="ECO:0000256" key="5">
    <source>
        <dbReference type="ARBA" id="ARBA00023242"/>
    </source>
</evidence>
<feature type="compositionally biased region" description="Acidic residues" evidence="6">
    <location>
        <begin position="27"/>
        <end position="36"/>
    </location>
</feature>
<evidence type="ECO:0000256" key="4">
    <source>
        <dbReference type="ARBA" id="ARBA00023163"/>
    </source>
</evidence>
<comment type="subcellular location">
    <subcellularLocation>
        <location evidence="1">Nucleus</location>
    </subcellularLocation>
</comment>
<dbReference type="InterPro" id="IPR026541">
    <property type="entry name" value="MRG_dom"/>
</dbReference>
<dbReference type="InterPro" id="IPR016197">
    <property type="entry name" value="Chromo-like_dom_sf"/>
</dbReference>
<dbReference type="CDD" id="cd18983">
    <property type="entry name" value="CBD_MSL3_like"/>
    <property type="match status" value="1"/>
</dbReference>
<dbReference type="Pfam" id="PF05712">
    <property type="entry name" value="MRG"/>
    <property type="match status" value="1"/>
</dbReference>
<dbReference type="Gene3D" id="1.10.274.30">
    <property type="entry name" value="MRG domain"/>
    <property type="match status" value="1"/>
</dbReference>
<feature type="region of interest" description="Disordered" evidence="6">
    <location>
        <begin position="112"/>
        <end position="139"/>
    </location>
</feature>
<reference evidence="8 9" key="1">
    <citation type="journal article" date="2014" name="PLoS ONE">
        <title>Global Analysis of Gene Expression Profiles in Physic Nut (Jatropha curcas L.) Seedlings Exposed to Salt Stress.</title>
        <authorList>
            <person name="Zhang L."/>
            <person name="Zhang C."/>
            <person name="Wu P."/>
            <person name="Chen Y."/>
            <person name="Li M."/>
            <person name="Jiang H."/>
            <person name="Wu G."/>
        </authorList>
    </citation>
    <scope>NUCLEOTIDE SEQUENCE [LARGE SCALE GENOMIC DNA]</scope>
    <source>
        <strain evidence="9">cv. GZQX0401</strain>
        <tissue evidence="8">Young leaves</tissue>
    </source>
</reference>
<keyword evidence="9" id="KW-1185">Reference proteome</keyword>
<dbReference type="InterPro" id="IPR038217">
    <property type="entry name" value="MRG_C_sf"/>
</dbReference>
<dbReference type="GO" id="GO:0006355">
    <property type="term" value="P:regulation of DNA-templated transcription"/>
    <property type="evidence" value="ECO:0007669"/>
    <property type="project" value="InterPro"/>
</dbReference>
<dbReference type="GO" id="GO:0048586">
    <property type="term" value="P:regulation of long-day photoperiodism, flowering"/>
    <property type="evidence" value="ECO:0007669"/>
    <property type="project" value="UniProtKB-ARBA"/>
</dbReference>
<evidence type="ECO:0000256" key="6">
    <source>
        <dbReference type="SAM" id="MobiDB-lite"/>
    </source>
</evidence>
<dbReference type="Pfam" id="PF11717">
    <property type="entry name" value="Tudor-knot"/>
    <property type="match status" value="1"/>
</dbReference>
<dbReference type="Gene3D" id="2.30.30.140">
    <property type="match status" value="1"/>
</dbReference>
<dbReference type="SUPFAM" id="SSF54160">
    <property type="entry name" value="Chromo domain-like"/>
    <property type="match status" value="1"/>
</dbReference>
<dbReference type="KEGG" id="jcu:105630900"/>
<dbReference type="OrthoDB" id="124855at2759"/>
<keyword evidence="3" id="KW-0805">Transcription regulation</keyword>
<dbReference type="PIRSF" id="PIRSF038133">
    <property type="entry name" value="HAT_Nua4_EAF3/MRG15"/>
    <property type="match status" value="1"/>
</dbReference>
<dbReference type="SMART" id="SM00298">
    <property type="entry name" value="CHROMO"/>
    <property type="match status" value="1"/>
</dbReference>